<dbReference type="STRING" id="139420.A0A371D921"/>
<keyword evidence="4" id="KW-1185">Reference proteome</keyword>
<reference evidence="3 4" key="1">
    <citation type="journal article" date="2018" name="Biotechnol. Biofuels">
        <title>Integrative visual omics of the white-rot fungus Polyporus brumalis exposes the biotechnological potential of its oxidative enzymes for delignifying raw plant biomass.</title>
        <authorList>
            <person name="Miyauchi S."/>
            <person name="Rancon A."/>
            <person name="Drula E."/>
            <person name="Hage H."/>
            <person name="Chaduli D."/>
            <person name="Favel A."/>
            <person name="Grisel S."/>
            <person name="Henrissat B."/>
            <person name="Herpoel-Gimbert I."/>
            <person name="Ruiz-Duenas F.J."/>
            <person name="Chevret D."/>
            <person name="Hainaut M."/>
            <person name="Lin J."/>
            <person name="Wang M."/>
            <person name="Pangilinan J."/>
            <person name="Lipzen A."/>
            <person name="Lesage-Meessen L."/>
            <person name="Navarro D."/>
            <person name="Riley R."/>
            <person name="Grigoriev I.V."/>
            <person name="Zhou S."/>
            <person name="Raouche S."/>
            <person name="Rosso M.N."/>
        </authorList>
    </citation>
    <scope>NUCLEOTIDE SEQUENCE [LARGE SCALE GENOMIC DNA]</scope>
    <source>
        <strain evidence="3 4">BRFM 1820</strain>
    </source>
</reference>
<gene>
    <name evidence="3" type="ORF">OH76DRAFT_621450</name>
</gene>
<feature type="compositionally biased region" description="Basic residues" evidence="1">
    <location>
        <begin position="1"/>
        <end position="10"/>
    </location>
</feature>
<proteinExistence type="predicted"/>
<name>A0A371D921_9APHY</name>
<evidence type="ECO:0000313" key="3">
    <source>
        <dbReference type="EMBL" id="RDX49029.1"/>
    </source>
</evidence>
<organism evidence="3 4">
    <name type="scientific">Lentinus brumalis</name>
    <dbReference type="NCBI Taxonomy" id="2498619"/>
    <lineage>
        <taxon>Eukaryota</taxon>
        <taxon>Fungi</taxon>
        <taxon>Dikarya</taxon>
        <taxon>Basidiomycota</taxon>
        <taxon>Agaricomycotina</taxon>
        <taxon>Agaricomycetes</taxon>
        <taxon>Polyporales</taxon>
        <taxon>Polyporaceae</taxon>
        <taxon>Lentinus</taxon>
    </lineage>
</organism>
<dbReference type="SUPFAM" id="SSF54695">
    <property type="entry name" value="POZ domain"/>
    <property type="match status" value="1"/>
</dbReference>
<dbReference type="AlphaFoldDB" id="A0A371D921"/>
<evidence type="ECO:0000259" key="2">
    <source>
        <dbReference type="PROSITE" id="PS50097"/>
    </source>
</evidence>
<dbReference type="CDD" id="cd18186">
    <property type="entry name" value="BTB_POZ_ZBTB_KLHL-like"/>
    <property type="match status" value="1"/>
</dbReference>
<evidence type="ECO:0000256" key="1">
    <source>
        <dbReference type="SAM" id="MobiDB-lite"/>
    </source>
</evidence>
<dbReference type="Gene3D" id="3.30.710.10">
    <property type="entry name" value="Potassium Channel Kv1.1, Chain A"/>
    <property type="match status" value="1"/>
</dbReference>
<accession>A0A371D921</accession>
<dbReference type="PROSITE" id="PS50097">
    <property type="entry name" value="BTB"/>
    <property type="match status" value="1"/>
</dbReference>
<dbReference type="EMBL" id="KZ857408">
    <property type="protein sequence ID" value="RDX49029.1"/>
    <property type="molecule type" value="Genomic_DNA"/>
</dbReference>
<feature type="region of interest" description="Disordered" evidence="1">
    <location>
        <begin position="1"/>
        <end position="32"/>
    </location>
</feature>
<dbReference type="InterPro" id="IPR011333">
    <property type="entry name" value="SKP1/BTB/POZ_sf"/>
</dbReference>
<dbReference type="InterPro" id="IPR000210">
    <property type="entry name" value="BTB/POZ_dom"/>
</dbReference>
<dbReference type="Pfam" id="PF00651">
    <property type="entry name" value="BTB"/>
    <property type="match status" value="1"/>
</dbReference>
<dbReference type="OrthoDB" id="3036049at2759"/>
<evidence type="ECO:0000313" key="4">
    <source>
        <dbReference type="Proteomes" id="UP000256964"/>
    </source>
</evidence>
<dbReference type="Proteomes" id="UP000256964">
    <property type="component" value="Unassembled WGS sequence"/>
</dbReference>
<dbReference type="SMART" id="SM00225">
    <property type="entry name" value="BTB"/>
    <property type="match status" value="1"/>
</dbReference>
<sequence length="370" mass="41790">MDDSKKKRSRAPQDVGQALSQTKRTRHGDVDETAGLRRDAEFWLEDGTIVILAGDVSFRVYKGVLATHSPVFADMFSLPQPETPTTFPSLGQQCPVVRFNDSPKDLRYILRAILPSQSGTLVPKKQQCPSFDAISAHIRLGHKYDIGHLVDHALDYLKDHFTDDFDKWVDRGGDWVPRRFKLHHAIGVVNLARLTGCDTILPIALAVCCTLDPKYLLYGFECRNGSREQLGQDDLLRCLRAKETLMHDSTSALHKALIPIPSHMPACDTPTRCRNGIQELPDFFAYEGPLIATAHPFRNWKVYDYWFEGGSICERCEDHLKERLHGEQRLIWTKLPTILDLPIDRWGLPAVVEHSDSGSDAESDSDSDMD</sequence>
<protein>
    <recommendedName>
        <fullName evidence="2">BTB domain-containing protein</fullName>
    </recommendedName>
</protein>
<feature type="domain" description="BTB" evidence="2">
    <location>
        <begin position="45"/>
        <end position="113"/>
    </location>
</feature>